<keyword evidence="8" id="KW-0963">Cytoplasm</keyword>
<keyword evidence="5 8" id="KW-0460">Magnesium</keyword>
<evidence type="ECO:0000256" key="2">
    <source>
        <dbReference type="ARBA" id="ARBA00022679"/>
    </source>
</evidence>
<dbReference type="NCBIfam" id="TIGR00516">
    <property type="entry name" value="acpS"/>
    <property type="match status" value="1"/>
</dbReference>
<keyword evidence="2 8" id="KW-0808">Transferase</keyword>
<dbReference type="InterPro" id="IPR008278">
    <property type="entry name" value="4-PPantetheinyl_Trfase_dom"/>
</dbReference>
<proteinExistence type="inferred from homology"/>
<dbReference type="HAMAP" id="MF_00101">
    <property type="entry name" value="AcpS"/>
    <property type="match status" value="1"/>
</dbReference>
<feature type="domain" description="4'-phosphopantetheinyl transferase" evidence="9">
    <location>
        <begin position="4"/>
        <end position="119"/>
    </location>
</feature>
<feature type="binding site" evidence="8">
    <location>
        <position position="57"/>
    </location>
    <ligand>
        <name>Mg(2+)</name>
        <dbReference type="ChEBI" id="CHEBI:18420"/>
    </ligand>
</feature>
<dbReference type="GO" id="GO:0000287">
    <property type="term" value="F:magnesium ion binding"/>
    <property type="evidence" value="ECO:0007669"/>
    <property type="project" value="UniProtKB-UniRule"/>
</dbReference>
<organism evidence="10 11">
    <name type="scientific">Vreelandella zhuhanensis</name>
    <dbReference type="NCBI Taxonomy" id="2684210"/>
    <lineage>
        <taxon>Bacteria</taxon>
        <taxon>Pseudomonadati</taxon>
        <taxon>Pseudomonadota</taxon>
        <taxon>Gammaproteobacteria</taxon>
        <taxon>Oceanospirillales</taxon>
        <taxon>Halomonadaceae</taxon>
        <taxon>Vreelandella</taxon>
    </lineage>
</organism>
<evidence type="ECO:0000256" key="8">
    <source>
        <dbReference type="HAMAP-Rule" id="MF_00101"/>
    </source>
</evidence>
<dbReference type="EC" id="2.7.8.7" evidence="8"/>
<dbReference type="InterPro" id="IPR004568">
    <property type="entry name" value="Ppantetheine-prot_Trfase_dom"/>
</dbReference>
<sequence>MISGIGSDIARIERFSLALERHGSRFARRILGPLEQAYYPHKVPPAAFLAKRFAAKEAFVKALGTGLRHGMCWNEIQVVNDDRGKPCLQLSGQAEVLYQAAGITGCHLSLSDEDAYALAFVVLECAP</sequence>
<evidence type="ECO:0000256" key="6">
    <source>
        <dbReference type="ARBA" id="ARBA00023098"/>
    </source>
</evidence>
<name>A0A7X3GXJ7_9GAMM</name>
<evidence type="ECO:0000256" key="7">
    <source>
        <dbReference type="ARBA" id="ARBA00023160"/>
    </source>
</evidence>
<dbReference type="SUPFAM" id="SSF56214">
    <property type="entry name" value="4'-phosphopantetheinyl transferase"/>
    <property type="match status" value="1"/>
</dbReference>
<dbReference type="RefSeq" id="WP_160416984.1">
    <property type="nucleotide sequence ID" value="NZ_WTKP01000001.1"/>
</dbReference>
<comment type="catalytic activity">
    <reaction evidence="8">
        <text>apo-[ACP] + CoA = holo-[ACP] + adenosine 3',5'-bisphosphate + H(+)</text>
        <dbReference type="Rhea" id="RHEA:12068"/>
        <dbReference type="Rhea" id="RHEA-COMP:9685"/>
        <dbReference type="Rhea" id="RHEA-COMP:9690"/>
        <dbReference type="ChEBI" id="CHEBI:15378"/>
        <dbReference type="ChEBI" id="CHEBI:29999"/>
        <dbReference type="ChEBI" id="CHEBI:57287"/>
        <dbReference type="ChEBI" id="CHEBI:58343"/>
        <dbReference type="ChEBI" id="CHEBI:64479"/>
        <dbReference type="EC" id="2.7.8.7"/>
    </reaction>
</comment>
<keyword evidence="3 8" id="KW-0479">Metal-binding</keyword>
<evidence type="ECO:0000259" key="9">
    <source>
        <dbReference type="Pfam" id="PF01648"/>
    </source>
</evidence>
<comment type="caution">
    <text evidence="10">The sequence shown here is derived from an EMBL/GenBank/DDBJ whole genome shotgun (WGS) entry which is preliminary data.</text>
</comment>
<dbReference type="InterPro" id="IPR037143">
    <property type="entry name" value="4-PPantetheinyl_Trfase_dom_sf"/>
</dbReference>
<dbReference type="GO" id="GO:0006633">
    <property type="term" value="P:fatty acid biosynthetic process"/>
    <property type="evidence" value="ECO:0007669"/>
    <property type="project" value="UniProtKB-UniRule"/>
</dbReference>
<keyword evidence="4 8" id="KW-0276">Fatty acid metabolism</keyword>
<dbReference type="Pfam" id="PF01648">
    <property type="entry name" value="ACPS"/>
    <property type="match status" value="1"/>
</dbReference>
<feature type="binding site" evidence="8">
    <location>
        <position position="8"/>
    </location>
    <ligand>
        <name>Mg(2+)</name>
        <dbReference type="ChEBI" id="CHEBI:18420"/>
    </ligand>
</feature>
<accession>A0A7X3GXJ7</accession>
<dbReference type="NCBIfam" id="TIGR00556">
    <property type="entry name" value="pantethn_trn"/>
    <property type="match status" value="1"/>
</dbReference>
<dbReference type="Gene3D" id="3.90.470.20">
    <property type="entry name" value="4'-phosphopantetheinyl transferase domain"/>
    <property type="match status" value="1"/>
</dbReference>
<dbReference type="EMBL" id="WTKP01000001">
    <property type="protein sequence ID" value="MWJ26748.1"/>
    <property type="molecule type" value="Genomic_DNA"/>
</dbReference>
<reference evidence="10 11" key="1">
    <citation type="submission" date="2019-12" db="EMBL/GenBank/DDBJ databases">
        <title>Halomonas rutogse sp. nov. isolated from two lakes on Tibetan Plateau.</title>
        <authorList>
            <person name="Gao P."/>
        </authorList>
    </citation>
    <scope>NUCLEOTIDE SEQUENCE [LARGE SCALE GENOMIC DNA]</scope>
    <source>
        <strain evidence="10 11">ZH2S</strain>
    </source>
</reference>
<comment type="function">
    <text evidence="8">Transfers the 4'-phosphopantetheine moiety from coenzyme A to a Ser of acyl-carrier-protein.</text>
</comment>
<keyword evidence="11" id="KW-1185">Reference proteome</keyword>
<comment type="similarity">
    <text evidence="8">Belongs to the P-Pant transferase superfamily. AcpS family.</text>
</comment>
<comment type="cofactor">
    <cofactor evidence="8">
        <name>Mg(2+)</name>
        <dbReference type="ChEBI" id="CHEBI:18420"/>
    </cofactor>
</comment>
<keyword evidence="6 8" id="KW-0443">Lipid metabolism</keyword>
<dbReference type="GO" id="GO:0008897">
    <property type="term" value="F:holo-[acyl-carrier-protein] synthase activity"/>
    <property type="evidence" value="ECO:0007669"/>
    <property type="project" value="UniProtKB-UniRule"/>
</dbReference>
<evidence type="ECO:0000313" key="10">
    <source>
        <dbReference type="EMBL" id="MWJ26748.1"/>
    </source>
</evidence>
<evidence type="ECO:0000256" key="4">
    <source>
        <dbReference type="ARBA" id="ARBA00022832"/>
    </source>
</evidence>
<evidence type="ECO:0000256" key="3">
    <source>
        <dbReference type="ARBA" id="ARBA00022723"/>
    </source>
</evidence>
<evidence type="ECO:0000313" key="11">
    <source>
        <dbReference type="Proteomes" id="UP000437638"/>
    </source>
</evidence>
<evidence type="ECO:0000256" key="1">
    <source>
        <dbReference type="ARBA" id="ARBA00022516"/>
    </source>
</evidence>
<dbReference type="GO" id="GO:0005737">
    <property type="term" value="C:cytoplasm"/>
    <property type="evidence" value="ECO:0007669"/>
    <property type="project" value="UniProtKB-SubCell"/>
</dbReference>
<keyword evidence="1 8" id="KW-0444">Lipid biosynthesis</keyword>
<evidence type="ECO:0000256" key="5">
    <source>
        <dbReference type="ARBA" id="ARBA00022842"/>
    </source>
</evidence>
<dbReference type="InterPro" id="IPR002582">
    <property type="entry name" value="ACPS"/>
</dbReference>
<protein>
    <recommendedName>
        <fullName evidence="8">Holo-[acyl-carrier-protein] synthase</fullName>
        <shortName evidence="8">Holo-ACP synthase</shortName>
        <ecNumber evidence="8">2.7.8.7</ecNumber>
    </recommendedName>
    <alternativeName>
        <fullName evidence="8">4'-phosphopantetheinyl transferase AcpS</fullName>
    </alternativeName>
</protein>
<comment type="subcellular location">
    <subcellularLocation>
        <location evidence="8">Cytoplasm</location>
    </subcellularLocation>
</comment>
<dbReference type="Proteomes" id="UP000437638">
    <property type="component" value="Unassembled WGS sequence"/>
</dbReference>
<dbReference type="AlphaFoldDB" id="A0A7X3GXJ7"/>
<gene>
    <name evidence="8" type="primary">acpS</name>
    <name evidence="10" type="ORF">GPM19_00750</name>
</gene>
<keyword evidence="7 8" id="KW-0275">Fatty acid biosynthesis</keyword>